<feature type="compositionally biased region" description="Polar residues" evidence="1">
    <location>
        <begin position="183"/>
        <end position="201"/>
    </location>
</feature>
<feature type="compositionally biased region" description="Low complexity" evidence="1">
    <location>
        <begin position="73"/>
        <end position="82"/>
    </location>
</feature>
<organism evidence="2">
    <name type="scientific">Eremomyces bilateralis CBS 781.70</name>
    <dbReference type="NCBI Taxonomy" id="1392243"/>
    <lineage>
        <taxon>Eukaryota</taxon>
        <taxon>Fungi</taxon>
        <taxon>Dikarya</taxon>
        <taxon>Ascomycota</taxon>
        <taxon>Pezizomycotina</taxon>
        <taxon>Dothideomycetes</taxon>
        <taxon>Dothideomycetes incertae sedis</taxon>
        <taxon>Eremomycetales</taxon>
        <taxon>Eremomycetaceae</taxon>
        <taxon>Eremomyces</taxon>
    </lineage>
</organism>
<keyword evidence="3" id="KW-1185">Reference proteome</keyword>
<evidence type="ECO:0000313" key="3">
    <source>
        <dbReference type="Proteomes" id="UP000504638"/>
    </source>
</evidence>
<accession>A0A6G1G2G3</accession>
<feature type="compositionally biased region" description="Basic residues" evidence="1">
    <location>
        <begin position="294"/>
        <end position="305"/>
    </location>
</feature>
<feature type="region of interest" description="Disordered" evidence="1">
    <location>
        <begin position="1"/>
        <end position="24"/>
    </location>
</feature>
<feature type="compositionally biased region" description="Basic residues" evidence="1">
    <location>
        <begin position="258"/>
        <end position="267"/>
    </location>
</feature>
<name>A0A6G1G2G3_9PEZI</name>
<dbReference type="GeneID" id="54415606"/>
<feature type="region of interest" description="Disordered" evidence="1">
    <location>
        <begin position="181"/>
        <end position="313"/>
    </location>
</feature>
<dbReference type="Proteomes" id="UP000504638">
    <property type="component" value="Unplaced"/>
</dbReference>
<feature type="compositionally biased region" description="Pro residues" evidence="1">
    <location>
        <begin position="273"/>
        <end position="289"/>
    </location>
</feature>
<evidence type="ECO:0000256" key="1">
    <source>
        <dbReference type="SAM" id="MobiDB-lite"/>
    </source>
</evidence>
<evidence type="ECO:0000313" key="2">
    <source>
        <dbReference type="EMBL" id="KAF1812244.1"/>
    </source>
</evidence>
<dbReference type="OrthoDB" id="3907968at2759"/>
<feature type="compositionally biased region" description="Polar residues" evidence="1">
    <location>
        <begin position="1"/>
        <end position="18"/>
    </location>
</feature>
<sequence length="454" mass="49809">MFPTTFSPHPLTDHTNTCYPPPRSRHCTFENPGILSRSQSKRLHFPHLDSSETLPSEHSSICDAVHRISSGNTEASETSEATPTLRTPTSERPPSRHSHGRGAAASDTPPVRTAVRFINNPHGTTLTTIFEQRSFLTLRAQSSGRSIPSLQQRCSYSAQVPLGLRSRHSFSFDESIIRRRSRTFQPSSAGSDPSTLGNTTFPLACPTKPTHPPHKRTPTPPGRPRWPGDIGRIPPTHPSLPSTGRALASSVRDFLRTRSLRSQRGSRAHPTGPVSPSPGGPSPSRPPIRSPTGPRRRATLPRRVGRAYWQPPRSGHATCGFEALDRHPFHAVALAPATLAMAPSHPLQAARRHEPADRARRPRRGDNAANPRPRMLSGVATPRRGADRPQVRTPDNVVADARERERRATRARRQAMKKGKSRAIDWATRNCCCNAKLDLASDGAAPRVVHVQTT</sequence>
<feature type="region of interest" description="Disordered" evidence="1">
    <location>
        <begin position="402"/>
        <end position="421"/>
    </location>
</feature>
<dbReference type="EMBL" id="ML975158">
    <property type="protein sequence ID" value="KAF1812244.1"/>
    <property type="molecule type" value="Genomic_DNA"/>
</dbReference>
<reference evidence="2 4" key="1">
    <citation type="submission" date="2020-01" db="EMBL/GenBank/DDBJ databases">
        <authorList>
            <consortium name="DOE Joint Genome Institute"/>
            <person name="Haridas S."/>
            <person name="Albert R."/>
            <person name="Binder M."/>
            <person name="Bloem J."/>
            <person name="Labutti K."/>
            <person name="Salamov A."/>
            <person name="Andreopoulos B."/>
            <person name="Baker S.E."/>
            <person name="Barry K."/>
            <person name="Bills G."/>
            <person name="Bluhm B.H."/>
            <person name="Cannon C."/>
            <person name="Castanera R."/>
            <person name="Culley D.E."/>
            <person name="Daum C."/>
            <person name="Ezra D."/>
            <person name="Gonzalez J.B."/>
            <person name="Henrissat B."/>
            <person name="Kuo A."/>
            <person name="Liang C."/>
            <person name="Lipzen A."/>
            <person name="Lutzoni F."/>
            <person name="Magnuson J."/>
            <person name="Mondo S."/>
            <person name="Nolan M."/>
            <person name="Ohm R."/>
            <person name="Pangilinan J."/>
            <person name="Park H.-J."/>
            <person name="Ramirez L."/>
            <person name="Alfaro M."/>
            <person name="Sun H."/>
            <person name="Tritt A."/>
            <person name="Yoshinaga Y."/>
            <person name="Zwiers L.-H."/>
            <person name="Turgeon B.G."/>
            <person name="Goodwin S.B."/>
            <person name="Spatafora J.W."/>
            <person name="Crous P.W."/>
            <person name="Grigoriev I.V."/>
        </authorList>
    </citation>
    <scope>NUCLEOTIDE SEQUENCE</scope>
    <source>
        <strain evidence="2 4">CBS 781.70</strain>
    </source>
</reference>
<gene>
    <name evidence="2 4" type="ORF">P152DRAFT_29413</name>
</gene>
<evidence type="ECO:0000313" key="4">
    <source>
        <dbReference type="RefSeq" id="XP_033533875.1"/>
    </source>
</evidence>
<reference evidence="4" key="3">
    <citation type="submission" date="2025-04" db="UniProtKB">
        <authorList>
            <consortium name="RefSeq"/>
        </authorList>
    </citation>
    <scope>IDENTIFICATION</scope>
    <source>
        <strain evidence="4">CBS 781.70</strain>
    </source>
</reference>
<feature type="region of interest" description="Disordered" evidence="1">
    <location>
        <begin position="344"/>
        <end position="394"/>
    </location>
</feature>
<proteinExistence type="predicted"/>
<protein>
    <submittedName>
        <fullName evidence="2 4">Uncharacterized protein</fullName>
    </submittedName>
</protein>
<feature type="compositionally biased region" description="Basic residues" evidence="1">
    <location>
        <begin position="409"/>
        <end position="421"/>
    </location>
</feature>
<dbReference type="AlphaFoldDB" id="A0A6G1G2G3"/>
<dbReference type="RefSeq" id="XP_033533875.1">
    <property type="nucleotide sequence ID" value="XM_033675036.1"/>
</dbReference>
<reference evidence="4" key="2">
    <citation type="submission" date="2020-04" db="EMBL/GenBank/DDBJ databases">
        <authorList>
            <consortium name="NCBI Genome Project"/>
        </authorList>
    </citation>
    <scope>NUCLEOTIDE SEQUENCE</scope>
    <source>
        <strain evidence="4">CBS 781.70</strain>
    </source>
</reference>
<feature type="region of interest" description="Disordered" evidence="1">
    <location>
        <begin position="70"/>
        <end position="111"/>
    </location>
</feature>